<dbReference type="GeneID" id="102804770"/>
<organism evidence="1 2">
    <name type="scientific">Saccoglossus kowalevskii</name>
    <name type="common">Acorn worm</name>
    <dbReference type="NCBI Taxonomy" id="10224"/>
    <lineage>
        <taxon>Eukaryota</taxon>
        <taxon>Metazoa</taxon>
        <taxon>Hemichordata</taxon>
        <taxon>Enteropneusta</taxon>
        <taxon>Harrimaniidae</taxon>
        <taxon>Saccoglossus</taxon>
    </lineage>
</organism>
<dbReference type="PANTHER" id="PTHR31751">
    <property type="entry name" value="SI:CH211-108C17.2-RELATED-RELATED"/>
    <property type="match status" value="1"/>
</dbReference>
<dbReference type="Proteomes" id="UP000694865">
    <property type="component" value="Unplaced"/>
</dbReference>
<accession>A0ABM0M399</accession>
<sequence>MERLGFERSIDQLKTIIRIEEVVTDAHIQIAALMRNCDKYTDIKHSWDLWHGGKNILKKVVEASKSKNCKELLVWATAVRNHFWYASKECGGDERKMKAIWFGILHHVVNEHEWLLNVDGTYGGCAHEPLSVENQCKPWLEKGSPAHLALRNIVEDKRLLKNLGHYTNFRHTGFLESFS</sequence>
<reference evidence="2" key="1">
    <citation type="submission" date="2025-08" db="UniProtKB">
        <authorList>
            <consortium name="RefSeq"/>
        </authorList>
    </citation>
    <scope>IDENTIFICATION</scope>
    <source>
        <tissue evidence="2">Testes</tissue>
    </source>
</reference>
<protein>
    <submittedName>
        <fullName evidence="2">Uncharacterized protein LOC102804770</fullName>
    </submittedName>
</protein>
<dbReference type="RefSeq" id="XP_006814490.1">
    <property type="nucleotide sequence ID" value="XM_006814427.1"/>
</dbReference>
<dbReference type="PANTHER" id="PTHR31751:SF7">
    <property type="entry name" value="THAP-TYPE DOMAIN-CONTAINING PROTEIN"/>
    <property type="match status" value="1"/>
</dbReference>
<name>A0ABM0M399_SACKO</name>
<proteinExistence type="predicted"/>
<evidence type="ECO:0000313" key="1">
    <source>
        <dbReference type="Proteomes" id="UP000694865"/>
    </source>
</evidence>
<gene>
    <name evidence="2" type="primary">LOC102804770</name>
</gene>
<keyword evidence="1" id="KW-1185">Reference proteome</keyword>
<evidence type="ECO:0000313" key="2">
    <source>
        <dbReference type="RefSeq" id="XP_006814490.1"/>
    </source>
</evidence>